<evidence type="ECO:0000313" key="2">
    <source>
        <dbReference type="Proteomes" id="UP000031339"/>
    </source>
</evidence>
<name>A0A0C1HUJ0_STRCV</name>
<organism evidence="1 2">
    <name type="scientific">Streptococcus constellatus</name>
    <dbReference type="NCBI Taxonomy" id="76860"/>
    <lineage>
        <taxon>Bacteria</taxon>
        <taxon>Bacillati</taxon>
        <taxon>Bacillota</taxon>
        <taxon>Bacilli</taxon>
        <taxon>Lactobacillales</taxon>
        <taxon>Streptococcaceae</taxon>
        <taxon>Streptococcus</taxon>
        <taxon>Streptococcus anginosus group</taxon>
    </lineage>
</organism>
<dbReference type="EMBL" id="JWIY01000002">
    <property type="protein sequence ID" value="KIC77753.1"/>
    <property type="molecule type" value="Genomic_DNA"/>
</dbReference>
<dbReference type="AlphaFoldDB" id="A0A0C1HUJ0"/>
<dbReference type="OrthoDB" id="9782128at2"/>
<accession>A0A0C1HUJ0</accession>
<proteinExistence type="predicted"/>
<evidence type="ECO:0000313" key="1">
    <source>
        <dbReference type="EMBL" id="KIC77753.1"/>
    </source>
</evidence>
<dbReference type="InterPro" id="IPR029033">
    <property type="entry name" value="His_PPase_superfam"/>
</dbReference>
<protein>
    <submittedName>
        <fullName evidence="1">Phosphoglycerate mutase</fullName>
    </submittedName>
</protein>
<dbReference type="SUPFAM" id="SSF53254">
    <property type="entry name" value="Phosphoglycerate mutase-like"/>
    <property type="match status" value="1"/>
</dbReference>
<sequence length="73" mass="8300">MTLTEVMEKAQAEPILAVSHGDAMWAFYLKATAQNLDPKERGNCAICHFHYDQEHFKLTEVIDPLTGDVYDCK</sequence>
<dbReference type="Gene3D" id="3.40.50.1240">
    <property type="entry name" value="Phosphoglycerate mutase-like"/>
    <property type="match status" value="1"/>
</dbReference>
<gene>
    <name evidence="1" type="ORF">RN79_05995</name>
</gene>
<dbReference type="Pfam" id="PF00300">
    <property type="entry name" value="His_Phos_1"/>
    <property type="match status" value="1"/>
</dbReference>
<reference evidence="1 2" key="1">
    <citation type="submission" date="2014-12" db="EMBL/GenBank/DDBJ databases">
        <title>Partial genome sequence of Streptococcus constellatus KCOM 1650 (= ChDC B144).</title>
        <authorList>
            <person name="Kook J.-K."/>
            <person name="Park S.-N."/>
            <person name="Lim Y.K."/>
            <person name="Jo E."/>
        </authorList>
    </citation>
    <scope>NUCLEOTIDE SEQUENCE [LARGE SCALE GENOMIC DNA]</scope>
    <source>
        <strain evidence="1 2">KCOM 1650</strain>
    </source>
</reference>
<dbReference type="InterPro" id="IPR013078">
    <property type="entry name" value="His_Pase_superF_clade-1"/>
</dbReference>
<dbReference type="Proteomes" id="UP000031339">
    <property type="component" value="Unassembled WGS sequence"/>
</dbReference>
<comment type="caution">
    <text evidence="1">The sequence shown here is derived from an EMBL/GenBank/DDBJ whole genome shotgun (WGS) entry which is preliminary data.</text>
</comment>